<proteinExistence type="predicted"/>
<keyword evidence="4" id="KW-1185">Reference proteome</keyword>
<organism evidence="3 4">
    <name type="scientific">Helianthus annuus</name>
    <name type="common">Common sunflower</name>
    <dbReference type="NCBI Taxonomy" id="4232"/>
    <lineage>
        <taxon>Eukaryota</taxon>
        <taxon>Viridiplantae</taxon>
        <taxon>Streptophyta</taxon>
        <taxon>Embryophyta</taxon>
        <taxon>Tracheophyta</taxon>
        <taxon>Spermatophyta</taxon>
        <taxon>Magnoliopsida</taxon>
        <taxon>eudicotyledons</taxon>
        <taxon>Gunneridae</taxon>
        <taxon>Pentapetalae</taxon>
        <taxon>asterids</taxon>
        <taxon>campanulids</taxon>
        <taxon>Asterales</taxon>
        <taxon>Asteraceae</taxon>
        <taxon>Asteroideae</taxon>
        <taxon>Heliantheae alliance</taxon>
        <taxon>Heliantheae</taxon>
        <taxon>Helianthus</taxon>
    </lineage>
</organism>
<evidence type="ECO:0000313" key="4">
    <source>
        <dbReference type="Proteomes" id="UP000215914"/>
    </source>
</evidence>
<gene>
    <name evidence="3" type="ORF">HanXRQr2_Chr06g0272431</name>
</gene>
<reference evidence="3" key="2">
    <citation type="submission" date="2020-06" db="EMBL/GenBank/DDBJ databases">
        <title>Helianthus annuus Genome sequencing and assembly Release 2.</title>
        <authorList>
            <person name="Gouzy J."/>
            <person name="Langlade N."/>
            <person name="Munos S."/>
        </authorList>
    </citation>
    <scope>NUCLEOTIDE SEQUENCE</scope>
    <source>
        <tissue evidence="3">Leaves</tissue>
    </source>
</reference>
<keyword evidence="1" id="KW-0175">Coiled coil</keyword>
<sequence length="606" mass="67150">MSWRLKKSRLPDPLPEDFAFNKNLYAALIKEAGHVQKYPEHILVMGWISTIWAEPEWYPTLRWNGEAMGLKDALRLKSFDSFELNVRATKTSKGDPPYLSVVQENLYPIREPMISVDQGGLAGQGGSGSAPLARTVNLASVRVAAVVGGDKGKKTGSSEAKGSGSKIVLYGSEHLSVEDEGVNADEEEGDDDGAGVRPQVSLKRGRTIFSKPDPNPKQLKKKKKLDFKTVVLDDDEADRVTGFSTAGGLLENLDAHLHGSKTPRDQPLGSGELVDMDSAHALEKYVPDWSLANKDRVMDALTAKMALFHLGTPAKHAYYRKMSGPELGNALMLNQAQSNSLVVETYKRWIESESNCRRFKREIASLKNEDNVRSKSKQELSSLRSQVDHLKEQVSEAKGVSKASQTSAAAAYEARDKAVHDLEDMKLKFEGLEKRLSNVEERSKAELKDMQSSYDQLLADYHRLINDKTEVERARDRAVESHLGAVSEMKDTLTRYDKEMVKLYGLSSELLLTKQWFLMDGVAWVVKLVHQSPELEKVVADLAAGGSARSAEEVLGYDEGAKDALDAAIKAFDDFHISVLDKVSELVNKPLLVIKQKSKLPIVKED</sequence>
<protein>
    <recommendedName>
        <fullName evidence="5">Transposase (Putative), gypsy type</fullName>
    </recommendedName>
</protein>
<feature type="compositionally biased region" description="Acidic residues" evidence="2">
    <location>
        <begin position="178"/>
        <end position="193"/>
    </location>
</feature>
<comment type="caution">
    <text evidence="3">The sequence shown here is derived from an EMBL/GenBank/DDBJ whole genome shotgun (WGS) entry which is preliminary data.</text>
</comment>
<dbReference type="Gramene" id="mRNA:HanXRQr2_Chr06g0272431">
    <property type="protein sequence ID" value="mRNA:HanXRQr2_Chr06g0272431"/>
    <property type="gene ID" value="HanXRQr2_Chr06g0272431"/>
</dbReference>
<evidence type="ECO:0000256" key="1">
    <source>
        <dbReference type="SAM" id="Coils"/>
    </source>
</evidence>
<evidence type="ECO:0000313" key="3">
    <source>
        <dbReference type="EMBL" id="KAF5803530.1"/>
    </source>
</evidence>
<feature type="coiled-coil region" evidence="1">
    <location>
        <begin position="373"/>
        <end position="474"/>
    </location>
</feature>
<dbReference type="EMBL" id="MNCJ02000321">
    <property type="protein sequence ID" value="KAF5803530.1"/>
    <property type="molecule type" value="Genomic_DNA"/>
</dbReference>
<feature type="region of interest" description="Disordered" evidence="2">
    <location>
        <begin position="177"/>
        <end position="221"/>
    </location>
</feature>
<name>A0A9K3IX07_HELAN</name>
<dbReference type="Proteomes" id="UP000215914">
    <property type="component" value="Unassembled WGS sequence"/>
</dbReference>
<accession>A0A9K3IX07</accession>
<dbReference type="AlphaFoldDB" id="A0A9K3IX07"/>
<evidence type="ECO:0008006" key="5">
    <source>
        <dbReference type="Google" id="ProtNLM"/>
    </source>
</evidence>
<reference evidence="3" key="1">
    <citation type="journal article" date="2017" name="Nature">
        <title>The sunflower genome provides insights into oil metabolism, flowering and Asterid evolution.</title>
        <authorList>
            <person name="Badouin H."/>
            <person name="Gouzy J."/>
            <person name="Grassa C.J."/>
            <person name="Murat F."/>
            <person name="Staton S.E."/>
            <person name="Cottret L."/>
            <person name="Lelandais-Briere C."/>
            <person name="Owens G.L."/>
            <person name="Carrere S."/>
            <person name="Mayjonade B."/>
            <person name="Legrand L."/>
            <person name="Gill N."/>
            <person name="Kane N.C."/>
            <person name="Bowers J.E."/>
            <person name="Hubner S."/>
            <person name="Bellec A."/>
            <person name="Berard A."/>
            <person name="Berges H."/>
            <person name="Blanchet N."/>
            <person name="Boniface M.C."/>
            <person name="Brunel D."/>
            <person name="Catrice O."/>
            <person name="Chaidir N."/>
            <person name="Claudel C."/>
            <person name="Donnadieu C."/>
            <person name="Faraut T."/>
            <person name="Fievet G."/>
            <person name="Helmstetter N."/>
            <person name="King M."/>
            <person name="Knapp S.J."/>
            <person name="Lai Z."/>
            <person name="Le Paslier M.C."/>
            <person name="Lippi Y."/>
            <person name="Lorenzon L."/>
            <person name="Mandel J.R."/>
            <person name="Marage G."/>
            <person name="Marchand G."/>
            <person name="Marquand E."/>
            <person name="Bret-Mestries E."/>
            <person name="Morien E."/>
            <person name="Nambeesan S."/>
            <person name="Nguyen T."/>
            <person name="Pegot-Espagnet P."/>
            <person name="Pouilly N."/>
            <person name="Raftis F."/>
            <person name="Sallet E."/>
            <person name="Schiex T."/>
            <person name="Thomas J."/>
            <person name="Vandecasteele C."/>
            <person name="Vares D."/>
            <person name="Vear F."/>
            <person name="Vautrin S."/>
            <person name="Crespi M."/>
            <person name="Mangin B."/>
            <person name="Burke J.M."/>
            <person name="Salse J."/>
            <person name="Munos S."/>
            <person name="Vincourt P."/>
            <person name="Rieseberg L.H."/>
            <person name="Langlade N.B."/>
        </authorList>
    </citation>
    <scope>NUCLEOTIDE SEQUENCE</scope>
    <source>
        <tissue evidence="3">Leaves</tissue>
    </source>
</reference>
<evidence type="ECO:0000256" key="2">
    <source>
        <dbReference type="SAM" id="MobiDB-lite"/>
    </source>
</evidence>